<keyword evidence="5 6" id="KW-0472">Membrane</keyword>
<sequence>MPPLTPTRSSLFRPGPGQDTAMHPFMILFHLAAAVMLLLWAVRMVRTGVERAHGPALKSALRGARGGQPGMALVGTALAVVLQSSTAVGLLAAGFAASGILGIAAGLAAMIGADLGSALVVKVLSYDLSELVPMLILAGTVLFLKLESRAARQWGRILLGVAFILMSLAMISEATEPLRESSMLPVVAGYLAGDPLTAFAVAALLAWAVHSSVATVLIFVSFAGSGLLPMEAALPMVLGANLGGGLVGVWLTRAMPLPARRIPLGNLIVRGVGAALALLAVIAVPVPLERLGAGAGQQLVNFHVLFNAALVLLALPLVGVVDRLTARLWPEPMAPDAAKPFISALDGKTAATPALALASAKRELLHMGETVELMFRPVMDLIEGGDKSAIARIRATDDEINRRHTDIKMFIAGMNRGTLSKDEARRGLELSATATDFEYIGDLIAKTLLTLAEEKARKRLRFSAEGWLEMNRLHARVEANLQLAMNVLVSGDLASARTLAAEKEVMRRLERESHDKHLARLQSGQAESIETSDMHLEIVRALKEINSLLVKTAYPILKECGHLLESRLAPAERETA</sequence>
<feature type="transmembrane region" description="Helical" evidence="6">
    <location>
        <begin position="88"/>
        <end position="111"/>
    </location>
</feature>
<keyword evidence="9" id="KW-1185">Reference proteome</keyword>
<evidence type="ECO:0000259" key="7">
    <source>
        <dbReference type="Pfam" id="PF01895"/>
    </source>
</evidence>
<keyword evidence="4 6" id="KW-1133">Transmembrane helix</keyword>
<reference evidence="8" key="1">
    <citation type="submission" date="2021-01" db="EMBL/GenBank/DDBJ databases">
        <title>Tabrizicola alba sp. nov. a motile alkaliphilic bacterium isolated from a soda lake.</title>
        <authorList>
            <person name="Szuroczki S."/>
            <person name="Abbaszade G."/>
            <person name="Schumann P."/>
            <person name="Toth E."/>
        </authorList>
    </citation>
    <scope>NUCLEOTIDE SEQUENCE</scope>
    <source>
        <strain evidence="8">DMG-N-6</strain>
    </source>
</reference>
<dbReference type="GO" id="GO:0044341">
    <property type="term" value="P:sodium-dependent phosphate transport"/>
    <property type="evidence" value="ECO:0007669"/>
    <property type="project" value="InterPro"/>
</dbReference>
<keyword evidence="2" id="KW-1003">Cell membrane</keyword>
<evidence type="ECO:0000256" key="5">
    <source>
        <dbReference type="ARBA" id="ARBA00023136"/>
    </source>
</evidence>
<organism evidence="8 9">
    <name type="scientific">Szabonella alba</name>
    <dbReference type="NCBI Taxonomy" id="2804194"/>
    <lineage>
        <taxon>Bacteria</taxon>
        <taxon>Pseudomonadati</taxon>
        <taxon>Pseudomonadota</taxon>
        <taxon>Alphaproteobacteria</taxon>
        <taxon>Rhodobacterales</taxon>
        <taxon>Paracoccaceae</taxon>
        <taxon>Szabonella</taxon>
    </lineage>
</organism>
<comment type="subcellular location">
    <subcellularLocation>
        <location evidence="1">Cell membrane</location>
        <topology evidence="1">Multi-pass membrane protein</topology>
    </subcellularLocation>
</comment>
<dbReference type="PANTHER" id="PTHR10010">
    <property type="entry name" value="SOLUTE CARRIER FAMILY 34 SODIUM PHOSPHATE , MEMBER 2-RELATED"/>
    <property type="match status" value="1"/>
</dbReference>
<feature type="transmembrane region" description="Helical" evidence="6">
    <location>
        <begin position="232"/>
        <end position="252"/>
    </location>
</feature>
<dbReference type="Gene3D" id="1.20.58.220">
    <property type="entry name" value="Phosphate transport system protein phou homolog 2, domain 2"/>
    <property type="match status" value="1"/>
</dbReference>
<evidence type="ECO:0000256" key="2">
    <source>
        <dbReference type="ARBA" id="ARBA00022475"/>
    </source>
</evidence>
<feature type="transmembrane region" description="Helical" evidence="6">
    <location>
        <begin position="156"/>
        <end position="175"/>
    </location>
</feature>
<protein>
    <submittedName>
        <fullName evidence="8">Na/Pi cotransporter family protein</fullName>
    </submittedName>
</protein>
<dbReference type="InterPro" id="IPR026022">
    <property type="entry name" value="PhoU_dom"/>
</dbReference>
<feature type="transmembrane region" description="Helical" evidence="6">
    <location>
        <begin position="300"/>
        <end position="321"/>
    </location>
</feature>
<feature type="transmembrane region" description="Helical" evidence="6">
    <location>
        <begin position="20"/>
        <end position="42"/>
    </location>
</feature>
<feature type="domain" description="PhoU" evidence="7">
    <location>
        <begin position="364"/>
        <end position="445"/>
    </location>
</feature>
<proteinExistence type="predicted"/>
<dbReference type="PANTHER" id="PTHR10010:SF46">
    <property type="entry name" value="SODIUM-DEPENDENT PHOSPHATE TRANSPORT PROTEIN 2B"/>
    <property type="match status" value="1"/>
</dbReference>
<dbReference type="Pfam" id="PF01895">
    <property type="entry name" value="PhoU"/>
    <property type="match status" value="1"/>
</dbReference>
<feature type="transmembrane region" description="Helical" evidence="6">
    <location>
        <begin position="123"/>
        <end position="144"/>
    </location>
</feature>
<evidence type="ECO:0000256" key="1">
    <source>
        <dbReference type="ARBA" id="ARBA00004651"/>
    </source>
</evidence>
<dbReference type="EMBL" id="JAESVN010000001">
    <property type="protein sequence ID" value="MBL4915791.1"/>
    <property type="molecule type" value="Genomic_DNA"/>
</dbReference>
<dbReference type="InterPro" id="IPR003841">
    <property type="entry name" value="Na/Pi_transpt"/>
</dbReference>
<dbReference type="GO" id="GO:0005436">
    <property type="term" value="F:sodium:phosphate symporter activity"/>
    <property type="evidence" value="ECO:0007669"/>
    <property type="project" value="InterPro"/>
</dbReference>
<dbReference type="AlphaFoldDB" id="A0A8K0V5Z4"/>
<dbReference type="GO" id="GO:0005886">
    <property type="term" value="C:plasma membrane"/>
    <property type="evidence" value="ECO:0007669"/>
    <property type="project" value="UniProtKB-SubCell"/>
</dbReference>
<dbReference type="Proteomes" id="UP000648908">
    <property type="component" value="Unassembled WGS sequence"/>
</dbReference>
<keyword evidence="3 6" id="KW-0812">Transmembrane</keyword>
<dbReference type="SUPFAM" id="SSF109755">
    <property type="entry name" value="PhoU-like"/>
    <property type="match status" value="1"/>
</dbReference>
<dbReference type="Pfam" id="PF02690">
    <property type="entry name" value="Na_Pi_cotrans"/>
    <property type="match status" value="2"/>
</dbReference>
<dbReference type="InterPro" id="IPR038078">
    <property type="entry name" value="PhoU-like_sf"/>
</dbReference>
<dbReference type="NCBIfam" id="NF037997">
    <property type="entry name" value="Na_Pi_symport"/>
    <property type="match status" value="1"/>
</dbReference>
<accession>A0A8K0V5Z4</accession>
<evidence type="ECO:0000256" key="3">
    <source>
        <dbReference type="ARBA" id="ARBA00022692"/>
    </source>
</evidence>
<feature type="transmembrane region" description="Helical" evidence="6">
    <location>
        <begin position="196"/>
        <end position="220"/>
    </location>
</feature>
<name>A0A8K0V5Z4_9RHOB</name>
<evidence type="ECO:0000313" key="9">
    <source>
        <dbReference type="Proteomes" id="UP000648908"/>
    </source>
</evidence>
<evidence type="ECO:0000256" key="4">
    <source>
        <dbReference type="ARBA" id="ARBA00022989"/>
    </source>
</evidence>
<evidence type="ECO:0000313" key="8">
    <source>
        <dbReference type="EMBL" id="MBL4915791.1"/>
    </source>
</evidence>
<feature type="transmembrane region" description="Helical" evidence="6">
    <location>
        <begin position="264"/>
        <end position="288"/>
    </location>
</feature>
<comment type="caution">
    <text evidence="8">The sequence shown here is derived from an EMBL/GenBank/DDBJ whole genome shotgun (WGS) entry which is preliminary data.</text>
</comment>
<gene>
    <name evidence="8" type="ORF">JL811_01045</name>
</gene>
<evidence type="ECO:0000256" key="6">
    <source>
        <dbReference type="SAM" id="Phobius"/>
    </source>
</evidence>